<gene>
    <name evidence="4" type="ORF">SAMN04487936_10227</name>
</gene>
<dbReference type="NCBIfam" id="NF033550">
    <property type="entry name" value="transpos_ISL3"/>
    <property type="match status" value="1"/>
</dbReference>
<dbReference type="Proteomes" id="UP000183557">
    <property type="component" value="Unassembled WGS sequence"/>
</dbReference>
<dbReference type="InterPro" id="IPR002560">
    <property type="entry name" value="Transposase_DDE"/>
</dbReference>
<reference evidence="5" key="1">
    <citation type="submission" date="2016-10" db="EMBL/GenBank/DDBJ databases">
        <authorList>
            <person name="Varghese N."/>
            <person name="Submissions S."/>
        </authorList>
    </citation>
    <scope>NUCLEOTIDE SEQUENCE [LARGE SCALE GENOMIC DNA]</scope>
    <source>
        <strain evidence="5">CGMCC 1.3704</strain>
    </source>
</reference>
<evidence type="ECO:0000313" key="5">
    <source>
        <dbReference type="Proteomes" id="UP000183557"/>
    </source>
</evidence>
<name>A0A1I3R043_HALDA</name>
<dbReference type="EMBL" id="FOSB01000002">
    <property type="protein sequence ID" value="SFJ39505.1"/>
    <property type="molecule type" value="Genomic_DNA"/>
</dbReference>
<dbReference type="Pfam" id="PF01610">
    <property type="entry name" value="DDE_Tnp_ISL3"/>
    <property type="match status" value="1"/>
</dbReference>
<feature type="domain" description="Transposase IS204/IS1001/IS1096/IS1165 DDE" evidence="1">
    <location>
        <begin position="150"/>
        <end position="362"/>
    </location>
</feature>
<evidence type="ECO:0000259" key="2">
    <source>
        <dbReference type="Pfam" id="PF13542"/>
    </source>
</evidence>
<protein>
    <submittedName>
        <fullName evidence="4">Transposase</fullName>
    </submittedName>
</protein>
<evidence type="ECO:0000259" key="1">
    <source>
        <dbReference type="Pfam" id="PF01610"/>
    </source>
</evidence>
<feature type="domain" description="Transposase IS204/IS1001/IS1096/IS1165 zinc-finger" evidence="3">
    <location>
        <begin position="36"/>
        <end position="78"/>
    </location>
</feature>
<dbReference type="PANTHER" id="PTHR33498">
    <property type="entry name" value="TRANSPOSASE FOR INSERTION SEQUENCE ELEMENT IS1557"/>
    <property type="match status" value="1"/>
</dbReference>
<organism evidence="4 5">
    <name type="scientific">Halobacillus dabanensis</name>
    <dbReference type="NCBI Taxonomy" id="240302"/>
    <lineage>
        <taxon>Bacteria</taxon>
        <taxon>Bacillati</taxon>
        <taxon>Bacillota</taxon>
        <taxon>Bacilli</taxon>
        <taxon>Bacillales</taxon>
        <taxon>Bacillaceae</taxon>
        <taxon>Halobacillus</taxon>
    </lineage>
</organism>
<dbReference type="InterPro" id="IPR047951">
    <property type="entry name" value="Transpos_ISL3"/>
</dbReference>
<accession>A0A1I3R043</accession>
<evidence type="ECO:0000313" key="4">
    <source>
        <dbReference type="EMBL" id="SFJ39505.1"/>
    </source>
</evidence>
<dbReference type="InterPro" id="IPR029261">
    <property type="entry name" value="Transposase_Znf"/>
</dbReference>
<keyword evidence="5" id="KW-1185">Reference proteome</keyword>
<dbReference type="PANTHER" id="PTHR33498:SF1">
    <property type="entry name" value="TRANSPOSASE FOR INSERTION SEQUENCE ELEMENT IS1557"/>
    <property type="match status" value="1"/>
</dbReference>
<evidence type="ECO:0000259" key="3">
    <source>
        <dbReference type="Pfam" id="PF14690"/>
    </source>
</evidence>
<feature type="domain" description="Transposase IS204/IS1001/IS1096/IS1165 helix-turn-helix" evidence="2">
    <location>
        <begin position="85"/>
        <end position="135"/>
    </location>
</feature>
<dbReference type="Pfam" id="PF14690">
    <property type="entry name" value="Zn_ribbon_ISL3"/>
    <property type="match status" value="1"/>
</dbReference>
<dbReference type="AlphaFoldDB" id="A0A1I3R043"/>
<dbReference type="Pfam" id="PF13542">
    <property type="entry name" value="HTH_Tnp_ISL3"/>
    <property type="match status" value="1"/>
</dbReference>
<proteinExistence type="predicted"/>
<sequence length="362" mass="43149">MHFNMILPGLEDVKVTKMEEKDGVFRIYVELPKQMHTCPQCEERTSNVHDYRIQKVQHLKLFERTTYLYYRKRRYSCVCGKRFAESNPIVERYQRHTKEWNQALGIRVIQGMNFKDTTAQFRTSQTTAIRRFDEISAPMLKRVDKLPEVIAIDEYKGDTKAGKYQVIIGDGYTGEPLDILPDRSVKTVKQYLQAKGQNVQMVIMDMSHSFKSAVQKALGDPIIVADRFHFCRYIYWALEKVRRRVQREFHEYDRKKCKRMKHIFYKSYDRLSDKQHWHLKRYLGMSEDLRTAYGLKEAFRSWFDDAKKNGTEAIHEVKTSLYAYYEKVERSGLREFIHAIQTLKNWQVEVLNSFAFNYSNGF</sequence>
<dbReference type="InterPro" id="IPR032877">
    <property type="entry name" value="Transposase_HTH"/>
</dbReference>